<dbReference type="Proteomes" id="UP000037923">
    <property type="component" value="Unassembled WGS sequence"/>
</dbReference>
<dbReference type="RefSeq" id="XP_015658597.1">
    <property type="nucleotide sequence ID" value="XM_015803081.1"/>
</dbReference>
<gene>
    <name evidence="2" type="ORF">ABB37_05145</name>
</gene>
<accession>A0A0N0VFC4</accession>
<dbReference type="RefSeq" id="XP_015658596.1">
    <property type="nucleotide sequence ID" value="XM_015803080.1"/>
</dbReference>
<evidence type="ECO:0000313" key="2">
    <source>
        <dbReference type="EMBL" id="KPA80158.1"/>
    </source>
</evidence>
<dbReference type="VEuPathDB" id="TriTrypDB:LpyrH10_09_2450"/>
<dbReference type="GeneID" id="26905435"/>
<sequence>MSERTSSPSPALSFPPAQRPSLTPQRLQAKGPNDTLVLNSPYGPTRNAAYGWGSLFQPPISAVLTDHPHIHIGISSLNGVPTIGKSDRSMRSLLTQYRKKFNCLEHCYPYHKVGDAATWQSWADMVKDSNVVRPEIHTALSASSLPLSLSAPCQTAEDRAAATVSSSTHSPASSRRMLTVNGARFVYTVKANNLLTHVKQLQMRDGEVHEHVATFFHQRCPLLEPFLGPILVQLPPSFGYAKTNIERLSELYEQLTREEVVLQEVADTTATETRSPSQGILTCQWRQQRRIRIAVEFRNRNWYRQETFDLLRSFRWALVVAHHHDDPTFSSVVDTGAGFLYLRLHGPLGRSVGDYGSLAMKLWAEEIVHYLHPPNVSAERRGTRTEGEGEGEAAQQKEVFVFLNNSDSNVGGTTSSTVDATCLAKHLRQLLRSVNPSVGPVGNATSTGGTTTQPPNATPSTAGPVVVESTTTATTTSVTPGDDRDADGEGQASPPAKRPRTSTQSGGSRDDEVVID</sequence>
<dbReference type="AlphaFoldDB" id="A0A0N0VFC4"/>
<dbReference type="PANTHER" id="PTHR30348:SF4">
    <property type="entry name" value="DUF72 DOMAIN-CONTAINING PROTEIN"/>
    <property type="match status" value="1"/>
</dbReference>
<name>A0A0N0VFC4_LEPPY</name>
<evidence type="ECO:0000313" key="3">
    <source>
        <dbReference type="Proteomes" id="UP000037923"/>
    </source>
</evidence>
<comment type="caution">
    <text evidence="2">The sequence shown here is derived from an EMBL/GenBank/DDBJ whole genome shotgun (WGS) entry which is preliminary data.</text>
</comment>
<dbReference type="SUPFAM" id="SSF117396">
    <property type="entry name" value="TM1631-like"/>
    <property type="match status" value="1"/>
</dbReference>
<dbReference type="EMBL" id="LGTL01000009">
    <property type="protein sequence ID" value="KPA80157.1"/>
    <property type="molecule type" value="Genomic_DNA"/>
</dbReference>
<feature type="region of interest" description="Disordered" evidence="1">
    <location>
        <begin position="1"/>
        <end position="40"/>
    </location>
</feature>
<organism evidence="2 3">
    <name type="scientific">Leptomonas pyrrhocoris</name>
    <name type="common">Firebug parasite</name>
    <dbReference type="NCBI Taxonomy" id="157538"/>
    <lineage>
        <taxon>Eukaryota</taxon>
        <taxon>Discoba</taxon>
        <taxon>Euglenozoa</taxon>
        <taxon>Kinetoplastea</taxon>
        <taxon>Metakinetoplastina</taxon>
        <taxon>Trypanosomatida</taxon>
        <taxon>Trypanosomatidae</taxon>
        <taxon>Leishmaniinae</taxon>
        <taxon>Leptomonas</taxon>
    </lineage>
</organism>
<feature type="compositionally biased region" description="Low complexity" evidence="1">
    <location>
        <begin position="1"/>
        <end position="16"/>
    </location>
</feature>
<protein>
    <submittedName>
        <fullName evidence="2">Uncharacterized protein</fullName>
    </submittedName>
</protein>
<feature type="compositionally biased region" description="Low complexity" evidence="1">
    <location>
        <begin position="465"/>
        <end position="479"/>
    </location>
</feature>
<proteinExistence type="predicted"/>
<feature type="compositionally biased region" description="Polar residues" evidence="1">
    <location>
        <begin position="443"/>
        <end position="461"/>
    </location>
</feature>
<dbReference type="EMBL" id="LGTL01000009">
    <property type="protein sequence ID" value="KPA80158.1"/>
    <property type="molecule type" value="Genomic_DNA"/>
</dbReference>
<feature type="region of interest" description="Disordered" evidence="1">
    <location>
        <begin position="434"/>
        <end position="516"/>
    </location>
</feature>
<evidence type="ECO:0000256" key="1">
    <source>
        <dbReference type="SAM" id="MobiDB-lite"/>
    </source>
</evidence>
<reference evidence="2 3" key="1">
    <citation type="submission" date="2015-07" db="EMBL/GenBank/DDBJ databases">
        <title>High-quality genome of monoxenous trypanosomatid Leptomonas pyrrhocoris.</title>
        <authorList>
            <person name="Flegontov P."/>
            <person name="Butenko A."/>
            <person name="Firsov S."/>
            <person name="Vlcek C."/>
            <person name="Logacheva M.D."/>
            <person name="Field M."/>
            <person name="Filatov D."/>
            <person name="Flegontova O."/>
            <person name="Gerasimov E."/>
            <person name="Jackson A.P."/>
            <person name="Kelly S."/>
            <person name="Opperdoes F."/>
            <person name="O'Reilly A."/>
            <person name="Votypka J."/>
            <person name="Yurchenko V."/>
            <person name="Lukes J."/>
        </authorList>
    </citation>
    <scope>NUCLEOTIDE SEQUENCE [LARGE SCALE GENOMIC DNA]</scope>
    <source>
        <strain evidence="2">H10</strain>
    </source>
</reference>
<dbReference type="Pfam" id="PF01904">
    <property type="entry name" value="DUF72"/>
    <property type="match status" value="1"/>
</dbReference>
<keyword evidence="3" id="KW-1185">Reference proteome</keyword>
<dbReference type="PANTHER" id="PTHR30348">
    <property type="entry name" value="UNCHARACTERIZED PROTEIN YECE"/>
    <property type="match status" value="1"/>
</dbReference>
<dbReference type="Gene3D" id="3.20.20.410">
    <property type="entry name" value="Protein of unknown function UPF0759"/>
    <property type="match status" value="1"/>
</dbReference>
<dbReference type="InterPro" id="IPR036520">
    <property type="entry name" value="UPF0759_sf"/>
</dbReference>
<dbReference type="InterPro" id="IPR002763">
    <property type="entry name" value="DUF72"/>
</dbReference>
<dbReference type="OMA" id="LEHCYTF"/>
<dbReference type="OrthoDB" id="10267663at2759"/>